<dbReference type="InterPro" id="IPR042279">
    <property type="entry name" value="Pep_M60_3"/>
</dbReference>
<sequence length="752" mass="85158">MTSKTFISVIFTGFLLFIHHSLPAQQTDARRLLNNVPLVMLPAAPDDASFTIPLNEKPTVIATAPEKETKQHFPVIISSRLDKGRILIIGSDQYFKKPLLKDKHIQQLLRNSITWAANSNSKTIKVWGSNSDLPSFLHLLKGYKNIADTVSINPSTGIIILTQEITDTVKRNNLEAFVRKGGALIFGSPVNSILNQQKINYFDMGLNQLFIKAGMFHVTSTLKPEDKKGTLTTSSIPAYVNISSLLAAFKTPGFIPAAAEADSYGSTIANYLFNNPDTTAISNEIRAMFGNRQEPIIPSPAHPLWKEDIKNRFTYHVQNYLEMQRQQRHTDTGYIHPASRIFPGEVSKTAQRVNEQVVIPIKKGTQGLLEPDGVFYRWHSTGLYVAAGDTVTITISPGCIPQQLKAQIGVHEDNLNHMDYYVRHYDNLTKTFELDKPTTTIFSPFGGLLMIKVPDTTSLTTINVQVNGAVKSPYFKSGVTSMADWKNTIRNYPGPWAELATDKIILTVPSYRIRQLDDPEKLMKFWDEVMDADARLADIAPDRVHPERIIIDQQVAFGYMYTAPYKIVAPDDESCTLMLDEAQLRSKGSWGHFHELGHRHQFWGIDFNGLGEVTVNLYTMYVYDQVLHKGLYNHENISSRQAVIDEVKHYMKGQPGFDKFCEDPFLALKMYIEIIEQFGWQPIAEVFKKYRSLPASQYPVSEADKRDYWFTCISAATQKDLSLFFEKWQVPVTENAKKAVSNYPSWLPEELR</sequence>
<dbReference type="Gene3D" id="3.40.390.80">
    <property type="entry name" value="Peptidase M60, enhancin-like domain 2"/>
    <property type="match status" value="1"/>
</dbReference>
<dbReference type="InterPro" id="IPR051244">
    <property type="entry name" value="TCAF"/>
</dbReference>
<dbReference type="PROSITE" id="PS51723">
    <property type="entry name" value="PEPTIDASE_M60"/>
    <property type="match status" value="1"/>
</dbReference>
<reference evidence="3" key="1">
    <citation type="submission" date="2017-02" db="EMBL/GenBank/DDBJ databases">
        <authorList>
            <person name="Varghese N."/>
            <person name="Submissions S."/>
        </authorList>
    </citation>
    <scope>NUCLEOTIDE SEQUENCE [LARGE SCALE GENOMIC DNA]</scope>
    <source>
        <strain evidence="3">DSM 18108</strain>
    </source>
</reference>
<gene>
    <name evidence="2" type="ORF">SAMN05660461_0931</name>
</gene>
<dbReference type="InterPro" id="IPR035423">
    <property type="entry name" value="M60-like_N"/>
</dbReference>
<dbReference type="Gene3D" id="1.10.390.30">
    <property type="entry name" value="Peptidase M60, enhancin-like domain 3"/>
    <property type="match status" value="1"/>
</dbReference>
<feature type="domain" description="Peptidase M60" evidence="1">
    <location>
        <begin position="376"/>
        <end position="679"/>
    </location>
</feature>
<protein>
    <submittedName>
        <fullName evidence="2">Peptidase M60, enhancin and enhancin-like</fullName>
    </submittedName>
</protein>
<proteinExistence type="predicted"/>
<evidence type="ECO:0000313" key="2">
    <source>
        <dbReference type="EMBL" id="SKC97511.1"/>
    </source>
</evidence>
<dbReference type="PANTHER" id="PTHR15730">
    <property type="entry name" value="EXPERIMENTAL AUTOIMMUNE PROSTATITIS ANTIGEN 2-RELATED"/>
    <property type="match status" value="1"/>
</dbReference>
<name>A0A1T5NAL0_9BACT</name>
<dbReference type="Pfam" id="PF13402">
    <property type="entry name" value="Peptidase_M60"/>
    <property type="match status" value="1"/>
</dbReference>
<dbReference type="EMBL" id="FUZZ01000001">
    <property type="protein sequence ID" value="SKC97511.1"/>
    <property type="molecule type" value="Genomic_DNA"/>
</dbReference>
<accession>A0A1T5NAL0</accession>
<dbReference type="Pfam" id="PF17291">
    <property type="entry name" value="M60-like_N"/>
    <property type="match status" value="1"/>
</dbReference>
<organism evidence="2 3">
    <name type="scientific">Chitinophaga ginsengisegetis</name>
    <dbReference type="NCBI Taxonomy" id="393003"/>
    <lineage>
        <taxon>Bacteria</taxon>
        <taxon>Pseudomonadati</taxon>
        <taxon>Bacteroidota</taxon>
        <taxon>Chitinophagia</taxon>
        <taxon>Chitinophagales</taxon>
        <taxon>Chitinophagaceae</taxon>
        <taxon>Chitinophaga</taxon>
    </lineage>
</organism>
<dbReference type="AlphaFoldDB" id="A0A1T5NAL0"/>
<dbReference type="InterPro" id="IPR031161">
    <property type="entry name" value="Peptidase_M60_dom"/>
</dbReference>
<dbReference type="SMART" id="SM01276">
    <property type="entry name" value="M60-like"/>
    <property type="match status" value="1"/>
</dbReference>
<dbReference type="Proteomes" id="UP000190166">
    <property type="component" value="Unassembled WGS sequence"/>
</dbReference>
<dbReference type="RefSeq" id="WP_079468235.1">
    <property type="nucleotide sequence ID" value="NZ_FUZZ01000001.1"/>
</dbReference>
<keyword evidence="3" id="KW-1185">Reference proteome</keyword>
<evidence type="ECO:0000313" key="3">
    <source>
        <dbReference type="Proteomes" id="UP000190166"/>
    </source>
</evidence>
<dbReference type="STRING" id="393003.SAMN05660461_0931"/>
<dbReference type="Gene3D" id="2.60.120.1250">
    <property type="entry name" value="Peptidase M60, enhancin-like domain 1"/>
    <property type="match status" value="1"/>
</dbReference>
<dbReference type="PANTHER" id="PTHR15730:SF5">
    <property type="entry name" value="SI:CH211-210B2.2-RELATED"/>
    <property type="match status" value="1"/>
</dbReference>
<evidence type="ECO:0000259" key="1">
    <source>
        <dbReference type="PROSITE" id="PS51723"/>
    </source>
</evidence>